<evidence type="ECO:0000256" key="4">
    <source>
        <dbReference type="ARBA" id="ARBA00022741"/>
    </source>
</evidence>
<dbReference type="InterPro" id="IPR036890">
    <property type="entry name" value="HATPase_C_sf"/>
</dbReference>
<comment type="caution">
    <text evidence="9">The sequence shown here is derived from an EMBL/GenBank/DDBJ whole genome shotgun (WGS) entry which is preliminary data.</text>
</comment>
<dbReference type="SUPFAM" id="SSF55874">
    <property type="entry name" value="ATPase domain of HSP90 chaperone/DNA topoisomerase II/histidine kinase"/>
    <property type="match status" value="1"/>
</dbReference>
<dbReference type="PROSITE" id="PS50109">
    <property type="entry name" value="HIS_KIN"/>
    <property type="match status" value="1"/>
</dbReference>
<dbReference type="SMART" id="SM00387">
    <property type="entry name" value="HATPase_c"/>
    <property type="match status" value="1"/>
</dbReference>
<accession>A0ABW5SV74</accession>
<comment type="catalytic activity">
    <reaction evidence="1">
        <text>ATP + protein L-histidine = ADP + protein N-phospho-L-histidine.</text>
        <dbReference type="EC" id="2.7.13.3"/>
    </reaction>
</comment>
<reference evidence="10" key="1">
    <citation type="journal article" date="2019" name="Int. J. Syst. Evol. Microbiol.">
        <title>The Global Catalogue of Microorganisms (GCM) 10K type strain sequencing project: providing services to taxonomists for standard genome sequencing and annotation.</title>
        <authorList>
            <consortium name="The Broad Institute Genomics Platform"/>
            <consortium name="The Broad Institute Genome Sequencing Center for Infectious Disease"/>
            <person name="Wu L."/>
            <person name="Ma J."/>
        </authorList>
    </citation>
    <scope>NUCLEOTIDE SEQUENCE [LARGE SCALE GENOMIC DNA]</scope>
    <source>
        <strain evidence="10">KCTC 33849</strain>
    </source>
</reference>
<protein>
    <recommendedName>
        <fullName evidence="2">histidine kinase</fullName>
        <ecNumber evidence="2">2.7.13.3</ecNumber>
    </recommendedName>
</protein>
<evidence type="ECO:0000313" key="9">
    <source>
        <dbReference type="EMBL" id="MFD2703641.1"/>
    </source>
</evidence>
<dbReference type="EMBL" id="JBHUMJ010000011">
    <property type="protein sequence ID" value="MFD2703641.1"/>
    <property type="molecule type" value="Genomic_DNA"/>
</dbReference>
<dbReference type="PANTHER" id="PTHR43065:SF34">
    <property type="entry name" value="SPORULATION KINASE A"/>
    <property type="match status" value="1"/>
</dbReference>
<keyword evidence="4" id="KW-0547">Nucleotide-binding</keyword>
<dbReference type="Pfam" id="PF02518">
    <property type="entry name" value="HATPase_c"/>
    <property type="match status" value="1"/>
</dbReference>
<evidence type="ECO:0000256" key="3">
    <source>
        <dbReference type="ARBA" id="ARBA00022679"/>
    </source>
</evidence>
<keyword evidence="6 9" id="KW-0067">ATP-binding</keyword>
<dbReference type="Gene3D" id="3.30.450.20">
    <property type="entry name" value="PAS domain"/>
    <property type="match status" value="1"/>
</dbReference>
<feature type="domain" description="Histidine kinase" evidence="8">
    <location>
        <begin position="117"/>
        <end position="222"/>
    </location>
</feature>
<dbReference type="InterPro" id="IPR003594">
    <property type="entry name" value="HATPase_dom"/>
</dbReference>
<evidence type="ECO:0000259" key="8">
    <source>
        <dbReference type="PROSITE" id="PS50109"/>
    </source>
</evidence>
<evidence type="ECO:0000256" key="1">
    <source>
        <dbReference type="ARBA" id="ARBA00000085"/>
    </source>
</evidence>
<proteinExistence type="predicted"/>
<evidence type="ECO:0000313" key="10">
    <source>
        <dbReference type="Proteomes" id="UP001597540"/>
    </source>
</evidence>
<evidence type="ECO:0000256" key="7">
    <source>
        <dbReference type="ARBA" id="ARBA00023012"/>
    </source>
</evidence>
<dbReference type="InterPro" id="IPR035965">
    <property type="entry name" value="PAS-like_dom_sf"/>
</dbReference>
<organism evidence="9 10">
    <name type="scientific">Paenibacillus shunpengii</name>
    <dbReference type="NCBI Taxonomy" id="2054424"/>
    <lineage>
        <taxon>Bacteria</taxon>
        <taxon>Bacillati</taxon>
        <taxon>Bacillota</taxon>
        <taxon>Bacilli</taxon>
        <taxon>Bacillales</taxon>
        <taxon>Paenibacillaceae</taxon>
        <taxon>Paenibacillus</taxon>
    </lineage>
</organism>
<dbReference type="CDD" id="cd00075">
    <property type="entry name" value="HATPase"/>
    <property type="match status" value="1"/>
</dbReference>
<evidence type="ECO:0000256" key="6">
    <source>
        <dbReference type="ARBA" id="ARBA00022840"/>
    </source>
</evidence>
<dbReference type="SUPFAM" id="SSF55785">
    <property type="entry name" value="PYP-like sensor domain (PAS domain)"/>
    <property type="match status" value="1"/>
</dbReference>
<dbReference type="InterPro" id="IPR005467">
    <property type="entry name" value="His_kinase_dom"/>
</dbReference>
<dbReference type="RefSeq" id="WP_379265141.1">
    <property type="nucleotide sequence ID" value="NZ_JBHUMJ010000011.1"/>
</dbReference>
<gene>
    <name evidence="9" type="ORF">ACFSVM_24710</name>
</gene>
<keyword evidence="7" id="KW-0902">Two-component regulatory system</keyword>
<dbReference type="InterPro" id="IPR004358">
    <property type="entry name" value="Sig_transdc_His_kin-like_C"/>
</dbReference>
<evidence type="ECO:0000256" key="5">
    <source>
        <dbReference type="ARBA" id="ARBA00022777"/>
    </source>
</evidence>
<keyword evidence="3" id="KW-0808">Transferase</keyword>
<dbReference type="Gene3D" id="3.30.565.10">
    <property type="entry name" value="Histidine kinase-like ATPase, C-terminal domain"/>
    <property type="match status" value="1"/>
</dbReference>
<dbReference type="EC" id="2.7.13.3" evidence="2"/>
<evidence type="ECO:0000256" key="2">
    <source>
        <dbReference type="ARBA" id="ARBA00012438"/>
    </source>
</evidence>
<name>A0ABW5SV74_9BACL</name>
<sequence>MNRAARQLHDFVKIPLSPEHWSSVYGLYQTDGKTLLSKERVPLYRAYRGESFRDLEMVVKKSNGEHRLILCHGKPIIVQNKIVGGICVMHDITEFDAAEQSAHQADKLSIAGQIRCDGNKIKQLFINLIKNAIEAMPEGGTVWIEQVQCDEWVKVSIRDNGVGIPQELLQKIGQPFFTQKETGTGLGLSICYQIAEYHNANIEVASEVGEGTTFTVSFPIAL</sequence>
<dbReference type="PRINTS" id="PR00344">
    <property type="entry name" value="BCTRLSENSOR"/>
</dbReference>
<keyword evidence="5" id="KW-0418">Kinase</keyword>
<dbReference type="PANTHER" id="PTHR43065">
    <property type="entry name" value="SENSOR HISTIDINE KINASE"/>
    <property type="match status" value="1"/>
</dbReference>
<keyword evidence="10" id="KW-1185">Reference proteome</keyword>
<dbReference type="GO" id="GO:0005524">
    <property type="term" value="F:ATP binding"/>
    <property type="evidence" value="ECO:0007669"/>
    <property type="project" value="UniProtKB-KW"/>
</dbReference>
<dbReference type="Proteomes" id="UP001597540">
    <property type="component" value="Unassembled WGS sequence"/>
</dbReference>